<keyword evidence="2" id="KW-1185">Reference proteome</keyword>
<name>A0ACD1GYA6_9EURO</name>
<organism evidence="1 2">
    <name type="scientific">Aspergillus aculeatinus CBS 121060</name>
    <dbReference type="NCBI Taxonomy" id="1448322"/>
    <lineage>
        <taxon>Eukaryota</taxon>
        <taxon>Fungi</taxon>
        <taxon>Dikarya</taxon>
        <taxon>Ascomycota</taxon>
        <taxon>Pezizomycotina</taxon>
        <taxon>Eurotiomycetes</taxon>
        <taxon>Eurotiomycetidae</taxon>
        <taxon>Eurotiales</taxon>
        <taxon>Aspergillaceae</taxon>
        <taxon>Aspergillus</taxon>
        <taxon>Aspergillus subgen. Circumdati</taxon>
    </lineage>
</organism>
<protein>
    <submittedName>
        <fullName evidence="1">Uncharacterized protein</fullName>
    </submittedName>
</protein>
<reference evidence="1" key="1">
    <citation type="submission" date="2018-02" db="EMBL/GenBank/DDBJ databases">
        <title>The genomes of Aspergillus section Nigri reveals drivers in fungal speciation.</title>
        <authorList>
            <consortium name="DOE Joint Genome Institute"/>
            <person name="Vesth T.C."/>
            <person name="Nybo J."/>
            <person name="Theobald S."/>
            <person name="Brandl J."/>
            <person name="Frisvad J.C."/>
            <person name="Nielsen K.F."/>
            <person name="Lyhne E.K."/>
            <person name="Kogle M.E."/>
            <person name="Kuo A."/>
            <person name="Riley R."/>
            <person name="Clum A."/>
            <person name="Nolan M."/>
            <person name="Lipzen A."/>
            <person name="Salamov A."/>
            <person name="Henrissat B."/>
            <person name="Wiebenga A."/>
            <person name="De vries R.P."/>
            <person name="Grigoriev I.V."/>
            <person name="Mortensen U.H."/>
            <person name="Andersen M.R."/>
            <person name="Baker S.E."/>
        </authorList>
    </citation>
    <scope>NUCLEOTIDE SEQUENCE</scope>
    <source>
        <strain evidence="1">CBS 121060</strain>
    </source>
</reference>
<dbReference type="Proteomes" id="UP000249661">
    <property type="component" value="Unassembled WGS sequence"/>
</dbReference>
<proteinExistence type="predicted"/>
<gene>
    <name evidence="1" type="ORF">BO66DRAFT_394797</name>
</gene>
<sequence length="155" mass="16395">MGSSVGLGIDGTSGAGPSKDVKSLLLALDTPTEHREPAGFSSTTPPSRTRRRSVGDFSKFGSTPASMQEALVEDYRMQMSIPWRVSYRLGRCSFTWKTHNADSSGYCRPGSGPGSRQILSPQIPGVAPQSGLASRTGCTWGLLMGLNPACGLKIC</sequence>
<evidence type="ECO:0000313" key="2">
    <source>
        <dbReference type="Proteomes" id="UP000249661"/>
    </source>
</evidence>
<accession>A0ACD1GYA6</accession>
<dbReference type="EMBL" id="KZ824984">
    <property type="protein sequence ID" value="RAH66274.1"/>
    <property type="molecule type" value="Genomic_DNA"/>
</dbReference>
<evidence type="ECO:0000313" key="1">
    <source>
        <dbReference type="EMBL" id="RAH66274.1"/>
    </source>
</evidence>